<dbReference type="GO" id="GO:0030313">
    <property type="term" value="C:cell envelope"/>
    <property type="evidence" value="ECO:0007669"/>
    <property type="project" value="UniProtKB-SubCell"/>
</dbReference>
<accession>A0A7Y4LU84</accession>
<dbReference type="Pfam" id="PF05226">
    <property type="entry name" value="CHASE2"/>
    <property type="match status" value="1"/>
</dbReference>
<evidence type="ECO:0000259" key="8">
    <source>
        <dbReference type="PROSITE" id="PS50125"/>
    </source>
</evidence>
<keyword evidence="10" id="KW-1185">Reference proteome</keyword>
<dbReference type="SMART" id="SM00044">
    <property type="entry name" value="CYCc"/>
    <property type="match status" value="1"/>
</dbReference>
<evidence type="ECO:0000256" key="1">
    <source>
        <dbReference type="ARBA" id="ARBA00004196"/>
    </source>
</evidence>
<evidence type="ECO:0000256" key="5">
    <source>
        <dbReference type="ARBA" id="ARBA00022989"/>
    </source>
</evidence>
<keyword evidence="3" id="KW-1003">Cell membrane</keyword>
<dbReference type="GO" id="GO:0035556">
    <property type="term" value="P:intracellular signal transduction"/>
    <property type="evidence" value="ECO:0007669"/>
    <property type="project" value="InterPro"/>
</dbReference>
<dbReference type="CDD" id="cd07302">
    <property type="entry name" value="CHD"/>
    <property type="match status" value="1"/>
</dbReference>
<feature type="domain" description="Guanylate cyclase" evidence="8">
    <location>
        <begin position="492"/>
        <end position="624"/>
    </location>
</feature>
<dbReference type="SUPFAM" id="SSF55073">
    <property type="entry name" value="Nucleotide cyclase"/>
    <property type="match status" value="1"/>
</dbReference>
<dbReference type="GO" id="GO:0006171">
    <property type="term" value="P:cAMP biosynthetic process"/>
    <property type="evidence" value="ECO:0007669"/>
    <property type="project" value="TreeGrafter"/>
</dbReference>
<feature type="transmembrane region" description="Helical" evidence="7">
    <location>
        <begin position="434"/>
        <end position="451"/>
    </location>
</feature>
<feature type="transmembrane region" description="Helical" evidence="7">
    <location>
        <begin position="378"/>
        <end position="397"/>
    </location>
</feature>
<comment type="caution">
    <text evidence="9">The sequence shown here is derived from an EMBL/GenBank/DDBJ whole genome shotgun (WGS) entry which is preliminary data.</text>
</comment>
<keyword evidence="5 7" id="KW-1133">Transmembrane helix</keyword>
<dbReference type="FunFam" id="3.30.70.1230:FF:000016">
    <property type="entry name" value="Adenylate/guanylate cyclase domain-containing protein"/>
    <property type="match status" value="1"/>
</dbReference>
<evidence type="ECO:0000256" key="2">
    <source>
        <dbReference type="ARBA" id="ARBA00005381"/>
    </source>
</evidence>
<dbReference type="AlphaFoldDB" id="A0A7Y4LU84"/>
<protein>
    <submittedName>
        <fullName evidence="9">Adenylate/guanylate cyclase domain-containing protein</fullName>
    </submittedName>
</protein>
<organism evidence="9 10">
    <name type="scientific">Bradyrhizobium australiense</name>
    <dbReference type="NCBI Taxonomy" id="2721161"/>
    <lineage>
        <taxon>Bacteria</taxon>
        <taxon>Pseudomonadati</taxon>
        <taxon>Pseudomonadota</taxon>
        <taxon>Alphaproteobacteria</taxon>
        <taxon>Hyphomicrobiales</taxon>
        <taxon>Nitrobacteraceae</taxon>
        <taxon>Bradyrhizobium</taxon>
    </lineage>
</organism>
<comment type="subcellular location">
    <subcellularLocation>
        <location evidence="1">Cell envelope</location>
    </subcellularLocation>
</comment>
<dbReference type="Gene3D" id="3.30.70.1230">
    <property type="entry name" value="Nucleotide cyclase"/>
    <property type="match status" value="1"/>
</dbReference>
<keyword evidence="6 7" id="KW-0472">Membrane</keyword>
<feature type="transmembrane region" description="Helical" evidence="7">
    <location>
        <begin position="37"/>
        <end position="55"/>
    </location>
</feature>
<dbReference type="SMART" id="SM01080">
    <property type="entry name" value="CHASE2"/>
    <property type="match status" value="1"/>
</dbReference>
<evidence type="ECO:0000256" key="6">
    <source>
        <dbReference type="ARBA" id="ARBA00023136"/>
    </source>
</evidence>
<dbReference type="PANTHER" id="PTHR43081:SF1">
    <property type="entry name" value="ADENYLATE CYCLASE, TERMINAL-DIFFERENTIATION SPECIFIC"/>
    <property type="match status" value="1"/>
</dbReference>
<dbReference type="GO" id="GO:0004016">
    <property type="term" value="F:adenylate cyclase activity"/>
    <property type="evidence" value="ECO:0007669"/>
    <property type="project" value="UniProtKB-ARBA"/>
</dbReference>
<dbReference type="InterPro" id="IPR050697">
    <property type="entry name" value="Adenylyl/Guanylyl_Cyclase_3/4"/>
</dbReference>
<dbReference type="PROSITE" id="PS50125">
    <property type="entry name" value="GUANYLATE_CYCLASE_2"/>
    <property type="match status" value="1"/>
</dbReference>
<proteinExistence type="inferred from homology"/>
<gene>
    <name evidence="9" type="ORF">HCN58_04205</name>
</gene>
<evidence type="ECO:0000256" key="3">
    <source>
        <dbReference type="ARBA" id="ARBA00022475"/>
    </source>
</evidence>
<evidence type="ECO:0000313" key="10">
    <source>
        <dbReference type="Proteomes" id="UP000544122"/>
    </source>
</evidence>
<dbReference type="EMBL" id="JAAVLX010000002">
    <property type="protein sequence ID" value="NOJ38821.1"/>
    <property type="molecule type" value="Genomic_DNA"/>
</dbReference>
<reference evidence="9 10" key="1">
    <citation type="submission" date="2020-03" db="EMBL/GenBank/DDBJ databases">
        <title>Bradyrhizobium diversity isolated from nodules of Indigofera sp.</title>
        <authorList>
            <person name="Klepa M."/>
            <person name="Helene L."/>
            <person name="Hungria M."/>
        </authorList>
    </citation>
    <scope>NUCLEOTIDE SEQUENCE [LARGE SCALE GENOMIC DNA]</scope>
    <source>
        <strain evidence="9 10">WSM 1791</strain>
    </source>
</reference>
<dbReference type="Pfam" id="PF00211">
    <property type="entry name" value="Guanylate_cyc"/>
    <property type="match status" value="1"/>
</dbReference>
<comment type="similarity">
    <text evidence="2">Belongs to the adenylyl cyclase class-3 family.</text>
</comment>
<dbReference type="Proteomes" id="UP000544122">
    <property type="component" value="Unassembled WGS sequence"/>
</dbReference>
<name>A0A7Y4LU84_9BRAD</name>
<dbReference type="PANTHER" id="PTHR43081">
    <property type="entry name" value="ADENYLATE CYCLASE, TERMINAL-DIFFERENTIATION SPECIFIC-RELATED"/>
    <property type="match status" value="1"/>
</dbReference>
<sequence length="745" mass="80316">MRRPNPARRRSSAGYCGWNSRARPGILRIRRNTRDRLVIAAIALVCAAASVSPVARPIRGLSIDILTALRWEVFGRRQDPAASPAVVVAMDEESLRTAPFQDAPMLTWTGEIGRVLSATLEGGAKVAGFDMVIPKSIEQSEIPFGEGTLGEKVRGFDRDFLRSLAGAAVNGKVVLGEVLGGNQPVGPSPGQRVAVRQQLNIRPLNVHADSDDILRRMPLSFTVNGTRVPSMAVELASRALGAAPEFDKRGTLTLAGYRVPGRVPNTVTLNFEGGGDDIPTFSFADLRACAVKNDKDYFRRWFGGKVVIFGTVLDIEDRRFTSKRFATGIEGARTPRCTNESTPVTAGFKKSTIAGVYVHATAVNNLIARNSVIEPGPLPRLLIATLIAALGAAAAWLFRPVIAFAAWTAMIVLGLAAATVAFNHALALPLVEPILASLAALSATIGFRFVVADKDRRLLQKSFALYLAPHVINRLLSSSKLPELGGETRNVTVFFSDIEGFSLIAEKMSPDGLMELMNEYLSAMTDVIESHGGYVDKYIGDSIVAVFGAPADDPDHAANAARAALDCCTQLAELNASSALFREYRLAQRIGINSGEALVGNFGSRRRFNYSVMSDAVNLASRLEGANKFYGTTVIASETTVALAGEAFAWRELDAIRVKGRTQALKIYQLLALSAELAPPQQAVIANYADGLAHWRAREFKRAAQCFGRSADIDGPASLFAARARELAQNPPGDDWDPIRTLQEK</sequence>
<evidence type="ECO:0000313" key="9">
    <source>
        <dbReference type="EMBL" id="NOJ38821.1"/>
    </source>
</evidence>
<keyword evidence="4 7" id="KW-0812">Transmembrane</keyword>
<dbReference type="InterPro" id="IPR029787">
    <property type="entry name" value="Nucleotide_cyclase"/>
</dbReference>
<feature type="transmembrane region" description="Helical" evidence="7">
    <location>
        <begin position="404"/>
        <end position="422"/>
    </location>
</feature>
<dbReference type="InterPro" id="IPR001054">
    <property type="entry name" value="A/G_cyclase"/>
</dbReference>
<evidence type="ECO:0000256" key="7">
    <source>
        <dbReference type="SAM" id="Phobius"/>
    </source>
</evidence>
<evidence type="ECO:0000256" key="4">
    <source>
        <dbReference type="ARBA" id="ARBA00022692"/>
    </source>
</evidence>
<dbReference type="InterPro" id="IPR007890">
    <property type="entry name" value="CHASE2"/>
</dbReference>